<evidence type="ECO:0000256" key="2">
    <source>
        <dbReference type="ARBA" id="ARBA00022491"/>
    </source>
</evidence>
<comment type="similarity">
    <text evidence="1">Belongs to the Fur family.</text>
</comment>
<keyword evidence="5" id="KW-0238">DNA-binding</keyword>
<keyword evidence="10" id="KW-1185">Reference proteome</keyword>
<comment type="cofactor">
    <cofactor evidence="8">
        <name>Mn(2+)</name>
        <dbReference type="ChEBI" id="CHEBI:29035"/>
    </cofactor>
    <cofactor evidence="8">
        <name>Fe(2+)</name>
        <dbReference type="ChEBI" id="CHEBI:29033"/>
    </cofactor>
    <text evidence="8">Binds 1 Mn(2+) or Fe(2+) ion per subunit.</text>
</comment>
<evidence type="ECO:0000256" key="1">
    <source>
        <dbReference type="ARBA" id="ARBA00007957"/>
    </source>
</evidence>
<comment type="caution">
    <text evidence="9">The sequence shown here is derived from an EMBL/GenBank/DDBJ whole genome shotgun (WGS) entry which is preliminary data.</text>
</comment>
<evidence type="ECO:0000256" key="4">
    <source>
        <dbReference type="ARBA" id="ARBA00023015"/>
    </source>
</evidence>
<evidence type="ECO:0000256" key="7">
    <source>
        <dbReference type="PIRSR" id="PIRSR602481-1"/>
    </source>
</evidence>
<dbReference type="Proteomes" id="UP000318336">
    <property type="component" value="Unassembled WGS sequence"/>
</dbReference>
<keyword evidence="7" id="KW-0479">Metal-binding</keyword>
<dbReference type="GO" id="GO:0000976">
    <property type="term" value="F:transcription cis-regulatory region binding"/>
    <property type="evidence" value="ECO:0007669"/>
    <property type="project" value="TreeGrafter"/>
</dbReference>
<sequence length="152" mass="16646">MIERRSERVTAALAALRERGERVTPGRSAVLEVVDSSAEHLDAESIATAVARRVPGVHRATIYRSLTSLSELGILTHTHVPGSATIYHLAPAGESHGHTHLQCTTCERFFDLPVSELEQLRESVRERAGFEIDPRHAALLGTCEECAQDQQA</sequence>
<dbReference type="Gene3D" id="3.30.1490.190">
    <property type="match status" value="1"/>
</dbReference>
<gene>
    <name evidence="9" type="ORF">FB554_3247</name>
</gene>
<evidence type="ECO:0000256" key="8">
    <source>
        <dbReference type="PIRSR" id="PIRSR602481-2"/>
    </source>
</evidence>
<dbReference type="GO" id="GO:0045892">
    <property type="term" value="P:negative regulation of DNA-templated transcription"/>
    <property type="evidence" value="ECO:0007669"/>
    <property type="project" value="TreeGrafter"/>
</dbReference>
<evidence type="ECO:0000256" key="3">
    <source>
        <dbReference type="ARBA" id="ARBA00022833"/>
    </source>
</evidence>
<feature type="binding site" evidence="7">
    <location>
        <position position="143"/>
    </location>
    <ligand>
        <name>Zn(2+)</name>
        <dbReference type="ChEBI" id="CHEBI:29105"/>
    </ligand>
</feature>
<dbReference type="GO" id="GO:0003700">
    <property type="term" value="F:DNA-binding transcription factor activity"/>
    <property type="evidence" value="ECO:0007669"/>
    <property type="project" value="InterPro"/>
</dbReference>
<dbReference type="InterPro" id="IPR036388">
    <property type="entry name" value="WH-like_DNA-bd_sf"/>
</dbReference>
<evidence type="ECO:0000313" key="9">
    <source>
        <dbReference type="EMBL" id="TQL28938.1"/>
    </source>
</evidence>
<evidence type="ECO:0000256" key="5">
    <source>
        <dbReference type="ARBA" id="ARBA00023125"/>
    </source>
</evidence>
<keyword evidence="8" id="KW-0408">Iron</keyword>
<dbReference type="PANTHER" id="PTHR33202">
    <property type="entry name" value="ZINC UPTAKE REGULATION PROTEIN"/>
    <property type="match status" value="1"/>
</dbReference>
<dbReference type="GO" id="GO:0008270">
    <property type="term" value="F:zinc ion binding"/>
    <property type="evidence" value="ECO:0007669"/>
    <property type="project" value="TreeGrafter"/>
</dbReference>
<dbReference type="EMBL" id="VFOK01000002">
    <property type="protein sequence ID" value="TQL28938.1"/>
    <property type="molecule type" value="Genomic_DNA"/>
</dbReference>
<reference evidence="9 10" key="1">
    <citation type="submission" date="2019-06" db="EMBL/GenBank/DDBJ databases">
        <title>Sequencing the genomes of 1000 actinobacteria strains.</title>
        <authorList>
            <person name="Klenk H.-P."/>
        </authorList>
    </citation>
    <scope>NUCLEOTIDE SEQUENCE [LARGE SCALE GENOMIC DNA]</scope>
    <source>
        <strain evidence="9 10">DSM 24617</strain>
    </source>
</reference>
<organism evidence="9 10">
    <name type="scientific">Barrientosiimonas humi</name>
    <dbReference type="NCBI Taxonomy" id="999931"/>
    <lineage>
        <taxon>Bacteria</taxon>
        <taxon>Bacillati</taxon>
        <taxon>Actinomycetota</taxon>
        <taxon>Actinomycetes</taxon>
        <taxon>Micrococcales</taxon>
        <taxon>Dermacoccaceae</taxon>
        <taxon>Barrientosiimonas</taxon>
    </lineage>
</organism>
<dbReference type="OrthoDB" id="8659436at2"/>
<dbReference type="AlphaFoldDB" id="A0A542WZE1"/>
<name>A0A542WZE1_9MICO</name>
<feature type="binding site" evidence="8">
    <location>
        <position position="118"/>
    </location>
    <ligand>
        <name>Fe cation</name>
        <dbReference type="ChEBI" id="CHEBI:24875"/>
    </ligand>
</feature>
<keyword evidence="3 7" id="KW-0862">Zinc</keyword>
<dbReference type="Gene3D" id="1.10.10.10">
    <property type="entry name" value="Winged helix-like DNA-binding domain superfamily/Winged helix DNA-binding domain"/>
    <property type="match status" value="1"/>
</dbReference>
<dbReference type="SUPFAM" id="SSF46785">
    <property type="entry name" value="Winged helix' DNA-binding domain"/>
    <property type="match status" value="1"/>
</dbReference>
<dbReference type="PANTHER" id="PTHR33202:SF7">
    <property type="entry name" value="FERRIC UPTAKE REGULATION PROTEIN"/>
    <property type="match status" value="1"/>
</dbReference>
<accession>A0A542WZE1</accession>
<keyword evidence="6" id="KW-0804">Transcription</keyword>
<comment type="cofactor">
    <cofactor evidence="7">
        <name>Zn(2+)</name>
        <dbReference type="ChEBI" id="CHEBI:29105"/>
    </cofactor>
    <text evidence="7">Binds 1 zinc ion per subunit.</text>
</comment>
<keyword evidence="2" id="KW-0678">Repressor</keyword>
<dbReference type="Pfam" id="PF01475">
    <property type="entry name" value="FUR"/>
    <property type="match status" value="1"/>
</dbReference>
<dbReference type="InterPro" id="IPR036390">
    <property type="entry name" value="WH_DNA-bd_sf"/>
</dbReference>
<dbReference type="GO" id="GO:1900376">
    <property type="term" value="P:regulation of secondary metabolite biosynthetic process"/>
    <property type="evidence" value="ECO:0007669"/>
    <property type="project" value="TreeGrafter"/>
</dbReference>
<keyword evidence="4" id="KW-0805">Transcription regulation</keyword>
<evidence type="ECO:0000313" key="10">
    <source>
        <dbReference type="Proteomes" id="UP000318336"/>
    </source>
</evidence>
<protein>
    <submittedName>
        <fullName evidence="9">Fur family ferric uptake transcriptional regulator</fullName>
    </submittedName>
</protein>
<feature type="binding site" evidence="7">
    <location>
        <position position="103"/>
    </location>
    <ligand>
        <name>Zn(2+)</name>
        <dbReference type="ChEBI" id="CHEBI:29105"/>
    </ligand>
</feature>
<dbReference type="CDD" id="cd07153">
    <property type="entry name" value="Fur_like"/>
    <property type="match status" value="1"/>
</dbReference>
<dbReference type="InterPro" id="IPR043135">
    <property type="entry name" value="Fur_C"/>
</dbReference>
<feature type="binding site" evidence="7">
    <location>
        <position position="106"/>
    </location>
    <ligand>
        <name>Zn(2+)</name>
        <dbReference type="ChEBI" id="CHEBI:29105"/>
    </ligand>
</feature>
<dbReference type="InterPro" id="IPR002481">
    <property type="entry name" value="FUR"/>
</dbReference>
<feature type="binding site" evidence="7">
    <location>
        <position position="146"/>
    </location>
    <ligand>
        <name>Zn(2+)</name>
        <dbReference type="ChEBI" id="CHEBI:29105"/>
    </ligand>
</feature>
<proteinExistence type="inferred from homology"/>
<dbReference type="RefSeq" id="WP_142007702.1">
    <property type="nucleotide sequence ID" value="NZ_CAJTBP010000001.1"/>
</dbReference>
<evidence type="ECO:0000256" key="6">
    <source>
        <dbReference type="ARBA" id="ARBA00023163"/>
    </source>
</evidence>